<dbReference type="Proteomes" id="UP000887013">
    <property type="component" value="Unassembled WGS sequence"/>
</dbReference>
<name>A0A8X6NEJ0_NEPPI</name>
<organism evidence="2 3">
    <name type="scientific">Nephila pilipes</name>
    <name type="common">Giant wood spider</name>
    <name type="synonym">Nephila maculata</name>
    <dbReference type="NCBI Taxonomy" id="299642"/>
    <lineage>
        <taxon>Eukaryota</taxon>
        <taxon>Metazoa</taxon>
        <taxon>Ecdysozoa</taxon>
        <taxon>Arthropoda</taxon>
        <taxon>Chelicerata</taxon>
        <taxon>Arachnida</taxon>
        <taxon>Araneae</taxon>
        <taxon>Araneomorphae</taxon>
        <taxon>Entelegynae</taxon>
        <taxon>Araneoidea</taxon>
        <taxon>Nephilidae</taxon>
        <taxon>Nephila</taxon>
    </lineage>
</organism>
<feature type="region of interest" description="Disordered" evidence="1">
    <location>
        <begin position="64"/>
        <end position="119"/>
    </location>
</feature>
<reference evidence="2" key="1">
    <citation type="submission" date="2020-08" db="EMBL/GenBank/DDBJ databases">
        <title>Multicomponent nature underlies the extraordinary mechanical properties of spider dragline silk.</title>
        <authorList>
            <person name="Kono N."/>
            <person name="Nakamura H."/>
            <person name="Mori M."/>
            <person name="Yoshida Y."/>
            <person name="Ohtoshi R."/>
            <person name="Malay A.D."/>
            <person name="Moran D.A.P."/>
            <person name="Tomita M."/>
            <person name="Numata K."/>
            <person name="Arakawa K."/>
        </authorList>
    </citation>
    <scope>NUCLEOTIDE SEQUENCE</scope>
</reference>
<evidence type="ECO:0000313" key="3">
    <source>
        <dbReference type="Proteomes" id="UP000887013"/>
    </source>
</evidence>
<comment type="caution">
    <text evidence="2">The sequence shown here is derived from an EMBL/GenBank/DDBJ whole genome shotgun (WGS) entry which is preliminary data.</text>
</comment>
<feature type="compositionally biased region" description="Basic and acidic residues" evidence="1">
    <location>
        <begin position="90"/>
        <end position="104"/>
    </location>
</feature>
<proteinExistence type="predicted"/>
<accession>A0A8X6NEJ0</accession>
<evidence type="ECO:0000256" key="1">
    <source>
        <dbReference type="SAM" id="MobiDB-lite"/>
    </source>
</evidence>
<evidence type="ECO:0000313" key="2">
    <source>
        <dbReference type="EMBL" id="GFT09519.1"/>
    </source>
</evidence>
<protein>
    <submittedName>
        <fullName evidence="2">Uncharacterized protein</fullName>
    </submittedName>
</protein>
<dbReference type="AlphaFoldDB" id="A0A8X6NEJ0"/>
<dbReference type="EMBL" id="BMAW01103519">
    <property type="protein sequence ID" value="GFT09519.1"/>
    <property type="molecule type" value="Genomic_DNA"/>
</dbReference>
<keyword evidence="3" id="KW-1185">Reference proteome</keyword>
<sequence length="119" mass="12836">MGNLPLLPVCVCPNTTEASPNKTTSFSHSLTKTKAVAIRSIASKTSPIHLTSLVDIASHKKGYEPEEHDDISGSPFKSRVCAPMGGVGRGDWEGGRHHLPDQRSPHKSKLSHRILSYGP</sequence>
<gene>
    <name evidence="2" type="ORF">NPIL_654261</name>
</gene>